<keyword evidence="3" id="KW-0812">Transmembrane</keyword>
<sequence length="312" mass="35670">MSLTCFLYSPILTLKTVSAAVFLNNSRFDLTMLQTSIYSPVSPIDEEEGAIEKLLGQESHSLAHSKGSRIRNLWTRYWAYVTHGTLIALSLVLFCLWVRARNKVTVCDPMTRIYSPANVSIEYNKELTKFNGTFDRPSEYGGEPSEEIDAKWRRISVALKPTRLSREDIVALGKNPDSPSLVRFAEEDGGGYMATIEMNHQLHCLDVLRKYTYHGHYETFDPIFTYPTPNIFRKHLDHCVDIIRQNLMCSADVGMITYEWVKGVSVPYPDFNTQHQCRNFEKILKWGMDNAVHVPITHVHRLPGTINLTTPP</sequence>
<feature type="chain" id="PRO_5034819539" description="Tat pathway signal sequence" evidence="4">
    <location>
        <begin position="20"/>
        <end position="312"/>
    </location>
</feature>
<reference evidence="5 6" key="1">
    <citation type="submission" date="2019-12" db="EMBL/GenBank/DDBJ databases">
        <authorList>
            <person name="Floudas D."/>
            <person name="Bentzer J."/>
            <person name="Ahren D."/>
            <person name="Johansson T."/>
            <person name="Persson P."/>
            <person name="Tunlid A."/>
        </authorList>
    </citation>
    <scope>NUCLEOTIDE SEQUENCE [LARGE SCALE GENOMIC DNA]</scope>
    <source>
        <strain evidence="5 6">CBS 102.39</strain>
    </source>
</reference>
<name>A0A8H4R6H2_9AGAR</name>
<dbReference type="PANTHER" id="PTHR33365:SF4">
    <property type="entry name" value="CYCLOCHLOROTINE BIOSYNTHESIS PROTEIN O"/>
    <property type="match status" value="1"/>
</dbReference>
<feature type="transmembrane region" description="Helical" evidence="3">
    <location>
        <begin position="77"/>
        <end position="98"/>
    </location>
</feature>
<dbReference type="AlphaFoldDB" id="A0A8H4R6H2"/>
<evidence type="ECO:0000256" key="3">
    <source>
        <dbReference type="SAM" id="Phobius"/>
    </source>
</evidence>
<organism evidence="5 6">
    <name type="scientific">Agrocybe pediades</name>
    <dbReference type="NCBI Taxonomy" id="84607"/>
    <lineage>
        <taxon>Eukaryota</taxon>
        <taxon>Fungi</taxon>
        <taxon>Dikarya</taxon>
        <taxon>Basidiomycota</taxon>
        <taxon>Agaricomycotina</taxon>
        <taxon>Agaricomycetes</taxon>
        <taxon>Agaricomycetidae</taxon>
        <taxon>Agaricales</taxon>
        <taxon>Agaricineae</taxon>
        <taxon>Strophariaceae</taxon>
        <taxon>Agrocybe</taxon>
    </lineage>
</organism>
<evidence type="ECO:0000256" key="2">
    <source>
        <dbReference type="ARBA" id="ARBA00035112"/>
    </source>
</evidence>
<dbReference type="Pfam" id="PF11807">
    <property type="entry name" value="UstYa"/>
    <property type="match status" value="1"/>
</dbReference>
<dbReference type="EMBL" id="JAACJL010000001">
    <property type="protein sequence ID" value="KAF4623641.1"/>
    <property type="molecule type" value="Genomic_DNA"/>
</dbReference>
<evidence type="ECO:0008006" key="7">
    <source>
        <dbReference type="Google" id="ProtNLM"/>
    </source>
</evidence>
<proteinExistence type="inferred from homology"/>
<feature type="signal peptide" evidence="4">
    <location>
        <begin position="1"/>
        <end position="19"/>
    </location>
</feature>
<gene>
    <name evidence="5" type="ORF">D9613_001307</name>
</gene>
<keyword evidence="6" id="KW-1185">Reference proteome</keyword>
<keyword evidence="3" id="KW-1133">Transmembrane helix</keyword>
<keyword evidence="4" id="KW-0732">Signal</keyword>
<evidence type="ECO:0000256" key="1">
    <source>
        <dbReference type="ARBA" id="ARBA00004685"/>
    </source>
</evidence>
<comment type="similarity">
    <text evidence="2">Belongs to the ustYa family.</text>
</comment>
<dbReference type="PANTHER" id="PTHR33365">
    <property type="entry name" value="YALI0B05434P"/>
    <property type="match status" value="1"/>
</dbReference>
<dbReference type="InterPro" id="IPR021765">
    <property type="entry name" value="UstYa-like"/>
</dbReference>
<keyword evidence="3" id="KW-0472">Membrane</keyword>
<accession>A0A8H4R6H2</accession>
<evidence type="ECO:0000313" key="5">
    <source>
        <dbReference type="EMBL" id="KAF4623641.1"/>
    </source>
</evidence>
<dbReference type="GO" id="GO:0043386">
    <property type="term" value="P:mycotoxin biosynthetic process"/>
    <property type="evidence" value="ECO:0007669"/>
    <property type="project" value="InterPro"/>
</dbReference>
<dbReference type="Proteomes" id="UP000521872">
    <property type="component" value="Unassembled WGS sequence"/>
</dbReference>
<evidence type="ECO:0000256" key="4">
    <source>
        <dbReference type="SAM" id="SignalP"/>
    </source>
</evidence>
<comment type="caution">
    <text evidence="5">The sequence shown here is derived from an EMBL/GenBank/DDBJ whole genome shotgun (WGS) entry which is preliminary data.</text>
</comment>
<protein>
    <recommendedName>
        <fullName evidence="7">Tat pathway signal sequence</fullName>
    </recommendedName>
</protein>
<comment type="pathway">
    <text evidence="1">Mycotoxin biosynthesis.</text>
</comment>
<evidence type="ECO:0000313" key="6">
    <source>
        <dbReference type="Proteomes" id="UP000521872"/>
    </source>
</evidence>